<evidence type="ECO:0000259" key="14">
    <source>
        <dbReference type="Pfam" id="PF21635"/>
    </source>
</evidence>
<feature type="domain" description="DNA2/NAM7 helicase helicase" evidence="11">
    <location>
        <begin position="778"/>
        <end position="851"/>
    </location>
</feature>
<dbReference type="GO" id="GO:0003724">
    <property type="term" value="F:RNA helicase activity"/>
    <property type="evidence" value="ECO:0007669"/>
    <property type="project" value="UniProtKB-EC"/>
</dbReference>
<sequence>MGNSISSYLSKSEVEEELSLEKACKLLEAVDNEDKTEKQTKYDIPDNLVSTKVGKITDIINDNYIIDGTYVFSMNSILDLTIGSTVSYNLFNSDNTFKVVNLSPINNEWDSIENSDSIWNGRMIICQVEKRVERKLFLSETDIAINLDDVPLEFLPMVGDWLELDVKCMVNENNLDLSGKIIEINRVSPVRLHIETGKITSWKHNEEVGTINNKIFFNKAALSMGYVPLLGDRIVSEVIESDQNRCSWRAIKLLPESMSKKYEKVTKSPMNVSDCKDSYPGLNISDVNLTFNKLGEAKKFFIDIKNNTEEILNLKAAEFINDNYQCKIVSDNENIALLPEKSHKIPCECLTKNVGHNKEFFILTFEQFTIGKWADILVTINTTNEKIPYEYKPKLQLHEESTNELIRGQSGGASRFAAARLPNYLIPQRLIDAISNFDSKNIEILIDHLKVVKPSLTSNLTLLNYEDKFHTLLHLDEIANLVAIRTYDQDRACFIRNAEFLMLEIENLSERRPSLIIGDRIIATDPMNVKSLDYEGFIHKVGAKHVYIKFNQLFHDSYNGEDYSIKVVPGRGSYKRLHHAVHLAARNLGQQLLFPAKIVEKEPQIDFDWDKDVSTTSPRNKALDVINKIQKHINKDGSTAVKLEWYNNKLNPKQKNAVRHILWGKARPLPYIIFGPPGTGKTVTVIETVLQIVRLLPASRLLVTAPSNSAADLIALRLIDSGVLVPGDLVRIVSYNYAMSDMIPAKLVPYCATASNAKEDTSFTDISSTGGIKLECCQSTLGRHRITVATCSASGQFFNMNLPKGHFTHIIVDEAAQAAEPDVMIPMALLDKNSGQVVLAGDPMQLGPVIICKIASECGLNESYLERLINRFPYIRDPEGFPETSGFDPRLVTKLLYNYRALPDILNLYNKLFYSDELIATIDEEHSEEAKLLSTLQEILPKKSAGGRVGQIIFHGVDGVNYQSADSPSWFNPQEAAQIFHYVNEFYRLGVKSSGVGIITPYIKQVKEIRSLLSEAEFDVPRIGTIEEFQGQEFDVIILSTVRSCEEYLSSDIAHSLGFVASPKRLNVAISRSKSLLIVIGNPKLLCQDTYWRYVVKYCIDMGCYVGCEF</sequence>
<reference evidence="15" key="1">
    <citation type="submission" date="2022-01" db="EMBL/GenBank/DDBJ databases">
        <authorList>
            <person name="King R."/>
        </authorList>
    </citation>
    <scope>NUCLEOTIDE SEQUENCE</scope>
</reference>
<evidence type="ECO:0000256" key="2">
    <source>
        <dbReference type="ARBA" id="ARBA00005601"/>
    </source>
</evidence>
<dbReference type="InterPro" id="IPR047187">
    <property type="entry name" value="SF1_C_Upf1"/>
</dbReference>
<dbReference type="Pfam" id="PF13087">
    <property type="entry name" value="AAA_12"/>
    <property type="match status" value="1"/>
</dbReference>
<dbReference type="CDD" id="cd18078">
    <property type="entry name" value="DEXXQc_Mov10L1"/>
    <property type="match status" value="1"/>
</dbReference>
<comment type="similarity">
    <text evidence="2">Belongs to the DNA2/NAM7 helicase family. SDE3 subfamily.</text>
</comment>
<dbReference type="InterPro" id="IPR049080">
    <property type="entry name" value="MOV-10-like_beta-barrel"/>
</dbReference>
<dbReference type="GO" id="GO:0005737">
    <property type="term" value="C:cytoplasm"/>
    <property type="evidence" value="ECO:0007669"/>
    <property type="project" value="UniProtKB-SubCell"/>
</dbReference>
<dbReference type="OrthoDB" id="6513042at2759"/>
<organism evidence="15 16">
    <name type="scientific">Psylliodes chrysocephalus</name>
    <dbReference type="NCBI Taxonomy" id="3402493"/>
    <lineage>
        <taxon>Eukaryota</taxon>
        <taxon>Metazoa</taxon>
        <taxon>Ecdysozoa</taxon>
        <taxon>Arthropoda</taxon>
        <taxon>Hexapoda</taxon>
        <taxon>Insecta</taxon>
        <taxon>Pterygota</taxon>
        <taxon>Neoptera</taxon>
        <taxon>Endopterygota</taxon>
        <taxon>Coleoptera</taxon>
        <taxon>Polyphaga</taxon>
        <taxon>Cucujiformia</taxon>
        <taxon>Chrysomeloidea</taxon>
        <taxon>Chrysomelidae</taxon>
        <taxon>Galerucinae</taxon>
        <taxon>Alticini</taxon>
        <taxon>Psylliodes</taxon>
    </lineage>
</organism>
<keyword evidence="6" id="KW-0378">Hydrolase</keyword>
<dbReference type="Pfam" id="PF13086">
    <property type="entry name" value="AAA_11"/>
    <property type="match status" value="2"/>
</dbReference>
<proteinExistence type="inferred from homology"/>
<evidence type="ECO:0000256" key="1">
    <source>
        <dbReference type="ARBA" id="ARBA00004496"/>
    </source>
</evidence>
<evidence type="ECO:0000313" key="16">
    <source>
        <dbReference type="Proteomes" id="UP001153636"/>
    </source>
</evidence>
<evidence type="ECO:0000256" key="10">
    <source>
        <dbReference type="ARBA" id="ARBA00047984"/>
    </source>
</evidence>
<protein>
    <recommendedName>
        <fullName evidence="3">RNA helicase</fullName>
        <ecNumber evidence="3">3.6.4.13</ecNumber>
    </recommendedName>
</protein>
<dbReference type="Pfam" id="PF21635">
    <property type="entry name" value="Mov-10_helical"/>
    <property type="match status" value="1"/>
</dbReference>
<dbReference type="PANTHER" id="PTHR45418:SF1">
    <property type="entry name" value="CANCER_TESTIS ANTIGEN 55"/>
    <property type="match status" value="1"/>
</dbReference>
<evidence type="ECO:0000256" key="4">
    <source>
        <dbReference type="ARBA" id="ARBA00022490"/>
    </source>
</evidence>
<dbReference type="Gene3D" id="3.40.50.300">
    <property type="entry name" value="P-loop containing nucleotide triphosphate hydrolases"/>
    <property type="match status" value="2"/>
</dbReference>
<keyword evidence="4" id="KW-0963">Cytoplasm</keyword>
<dbReference type="GO" id="GO:0005524">
    <property type="term" value="F:ATP binding"/>
    <property type="evidence" value="ECO:0007669"/>
    <property type="project" value="UniProtKB-KW"/>
</dbReference>
<name>A0A9P0CY70_9CUCU</name>
<gene>
    <name evidence="15" type="ORF">PSYICH_LOCUS9019</name>
</gene>
<dbReference type="CDD" id="cd18808">
    <property type="entry name" value="SF1_C_Upf1"/>
    <property type="match status" value="1"/>
</dbReference>
<keyword evidence="9" id="KW-0943">RNA-mediated gene silencing</keyword>
<keyword evidence="16" id="KW-1185">Reference proteome</keyword>
<evidence type="ECO:0000259" key="11">
    <source>
        <dbReference type="Pfam" id="PF13086"/>
    </source>
</evidence>
<dbReference type="Pfam" id="PF21634">
    <property type="entry name" value="MOV-10_beta-barrel"/>
    <property type="match status" value="1"/>
</dbReference>
<evidence type="ECO:0000259" key="12">
    <source>
        <dbReference type="Pfam" id="PF13087"/>
    </source>
</evidence>
<dbReference type="Proteomes" id="UP001153636">
    <property type="component" value="Chromosome 3"/>
</dbReference>
<dbReference type="GO" id="GO:0016787">
    <property type="term" value="F:hydrolase activity"/>
    <property type="evidence" value="ECO:0007669"/>
    <property type="project" value="UniProtKB-KW"/>
</dbReference>
<evidence type="ECO:0000256" key="9">
    <source>
        <dbReference type="ARBA" id="ARBA00023158"/>
    </source>
</evidence>
<evidence type="ECO:0000256" key="3">
    <source>
        <dbReference type="ARBA" id="ARBA00012552"/>
    </source>
</evidence>
<evidence type="ECO:0000256" key="7">
    <source>
        <dbReference type="ARBA" id="ARBA00022806"/>
    </source>
</evidence>
<comment type="catalytic activity">
    <reaction evidence="10">
        <text>ATP + H2O = ADP + phosphate + H(+)</text>
        <dbReference type="Rhea" id="RHEA:13065"/>
        <dbReference type="ChEBI" id="CHEBI:15377"/>
        <dbReference type="ChEBI" id="CHEBI:15378"/>
        <dbReference type="ChEBI" id="CHEBI:30616"/>
        <dbReference type="ChEBI" id="CHEBI:43474"/>
        <dbReference type="ChEBI" id="CHEBI:456216"/>
        <dbReference type="EC" id="3.6.4.13"/>
    </reaction>
</comment>
<dbReference type="AlphaFoldDB" id="A0A9P0CY70"/>
<feature type="domain" description="Helicase MOV-10-like beta-barrel" evidence="13">
    <location>
        <begin position="487"/>
        <end position="560"/>
    </location>
</feature>
<evidence type="ECO:0000313" key="15">
    <source>
        <dbReference type="EMBL" id="CAH1108638.1"/>
    </source>
</evidence>
<evidence type="ECO:0000256" key="8">
    <source>
        <dbReference type="ARBA" id="ARBA00022840"/>
    </source>
</evidence>
<keyword evidence="8" id="KW-0067">ATP-binding</keyword>
<keyword evidence="7" id="KW-0347">Helicase</keyword>
<evidence type="ECO:0000259" key="13">
    <source>
        <dbReference type="Pfam" id="PF21634"/>
    </source>
</evidence>
<dbReference type="SUPFAM" id="SSF52540">
    <property type="entry name" value="P-loop containing nucleoside triphosphate hydrolases"/>
    <property type="match status" value="1"/>
</dbReference>
<evidence type="ECO:0000256" key="5">
    <source>
        <dbReference type="ARBA" id="ARBA00022741"/>
    </source>
</evidence>
<feature type="domain" description="DNA2/NAM7 helicase helicase" evidence="11">
    <location>
        <begin position="649"/>
        <end position="736"/>
    </location>
</feature>
<dbReference type="EC" id="3.6.4.13" evidence="3"/>
<accession>A0A9P0CY70</accession>
<feature type="domain" description="Helicase MOV-10 helical" evidence="14">
    <location>
        <begin position="421"/>
        <end position="485"/>
    </location>
</feature>
<dbReference type="InterPro" id="IPR027417">
    <property type="entry name" value="P-loop_NTPase"/>
</dbReference>
<dbReference type="PANTHER" id="PTHR45418">
    <property type="entry name" value="CANCER/TESTIS ANTIGEN 55"/>
    <property type="match status" value="1"/>
</dbReference>
<dbReference type="InterPro" id="IPR041677">
    <property type="entry name" value="DNA2/NAM7_AAA_11"/>
</dbReference>
<keyword evidence="5" id="KW-0547">Nucleotide-binding</keyword>
<dbReference type="EMBL" id="OV651815">
    <property type="protein sequence ID" value="CAH1108638.1"/>
    <property type="molecule type" value="Genomic_DNA"/>
</dbReference>
<dbReference type="GO" id="GO:0031047">
    <property type="term" value="P:regulatory ncRNA-mediated gene silencing"/>
    <property type="evidence" value="ECO:0007669"/>
    <property type="project" value="UniProtKB-KW"/>
</dbReference>
<feature type="domain" description="DNA2/NAM7 helicase-like C-terminal" evidence="12">
    <location>
        <begin position="889"/>
        <end position="1083"/>
    </location>
</feature>
<evidence type="ECO:0000256" key="6">
    <source>
        <dbReference type="ARBA" id="ARBA00022801"/>
    </source>
</evidence>
<dbReference type="InterPro" id="IPR049079">
    <property type="entry name" value="Mov-10_helical"/>
</dbReference>
<comment type="subcellular location">
    <subcellularLocation>
        <location evidence="1">Cytoplasm</location>
    </subcellularLocation>
</comment>
<dbReference type="InterPro" id="IPR041679">
    <property type="entry name" value="DNA2/NAM7-like_C"/>
</dbReference>